<dbReference type="GO" id="GO:0005975">
    <property type="term" value="P:carbohydrate metabolic process"/>
    <property type="evidence" value="ECO:0007669"/>
    <property type="project" value="InterPro"/>
</dbReference>
<feature type="domain" description="NodB homology" evidence="3">
    <location>
        <begin position="81"/>
        <end position="270"/>
    </location>
</feature>
<dbReference type="GO" id="GO:0016810">
    <property type="term" value="F:hydrolase activity, acting on carbon-nitrogen (but not peptide) bonds"/>
    <property type="evidence" value="ECO:0007669"/>
    <property type="project" value="InterPro"/>
</dbReference>
<dbReference type="SUPFAM" id="SSF88713">
    <property type="entry name" value="Glycoside hydrolase/deacetylase"/>
    <property type="match status" value="1"/>
</dbReference>
<dbReference type="PROSITE" id="PS51677">
    <property type="entry name" value="NODB"/>
    <property type="match status" value="1"/>
</dbReference>
<comment type="subcellular location">
    <subcellularLocation>
        <location evidence="1">Secreted</location>
    </subcellularLocation>
</comment>
<dbReference type="InterPro" id="IPR051398">
    <property type="entry name" value="Polysacch_Deacetylase"/>
</dbReference>
<protein>
    <submittedName>
        <fullName evidence="4">Polysaccharide deacetylase</fullName>
    </submittedName>
</protein>
<dbReference type="EMBL" id="FRCS01000025">
    <property type="protein sequence ID" value="SHN47573.1"/>
    <property type="molecule type" value="Genomic_DNA"/>
</dbReference>
<reference evidence="4 5" key="1">
    <citation type="submission" date="2016-11" db="EMBL/GenBank/DDBJ databases">
        <authorList>
            <person name="Jaros S."/>
            <person name="Januszkiewicz K."/>
            <person name="Wedrychowicz H."/>
        </authorList>
    </citation>
    <scope>NUCLEOTIDE SEQUENCE [LARGE SCALE GENOMIC DNA]</scope>
    <source>
        <strain evidence="4 5">DSM 46144</strain>
    </source>
</reference>
<evidence type="ECO:0000256" key="2">
    <source>
        <dbReference type="ARBA" id="ARBA00022729"/>
    </source>
</evidence>
<dbReference type="CDD" id="cd10918">
    <property type="entry name" value="CE4_NodB_like_5s_6s"/>
    <property type="match status" value="1"/>
</dbReference>
<name>A0A1M7RMN8_9ACTN</name>
<dbReference type="Proteomes" id="UP000184440">
    <property type="component" value="Unassembled WGS sequence"/>
</dbReference>
<dbReference type="OrthoDB" id="9782872at2"/>
<dbReference type="InterPro" id="IPR002509">
    <property type="entry name" value="NODB_dom"/>
</dbReference>
<dbReference type="GO" id="GO:0005576">
    <property type="term" value="C:extracellular region"/>
    <property type="evidence" value="ECO:0007669"/>
    <property type="project" value="UniProtKB-SubCell"/>
</dbReference>
<gene>
    <name evidence="4" type="ORF">SAMN05443668_12533</name>
</gene>
<dbReference type="Pfam" id="PF01522">
    <property type="entry name" value="Polysacc_deac_1"/>
    <property type="match status" value="1"/>
</dbReference>
<sequence>MTALPRPALPRPALPRPGLPMTALPILMYHGIPSSPDPVPDPLRVPVDDFRTQIATLAADGWELLGLTEALGAKATDPTRPIVALTFDDGYTDFLNAAVVMAEFGARATLYVPTGTVGTDGYLDWDQLTALAASGVEIGSHSRQHRPMDTLPTDVLVDELVRSRAELSGRLETPVQSFCYPHGYTSRPVRRAVAEAGYRSACVIGRRLARPGDDRYALPRLQPTPGLEPNALRALVTSGEPGLVPVVKRALQPAWRVARRAAVHLGHPLT</sequence>
<keyword evidence="5" id="KW-1185">Reference proteome</keyword>
<dbReference type="InterPro" id="IPR011330">
    <property type="entry name" value="Glyco_hydro/deAcase_b/a-brl"/>
</dbReference>
<evidence type="ECO:0000256" key="1">
    <source>
        <dbReference type="ARBA" id="ARBA00004613"/>
    </source>
</evidence>
<keyword evidence="2" id="KW-0732">Signal</keyword>
<evidence type="ECO:0000259" key="3">
    <source>
        <dbReference type="PROSITE" id="PS51677"/>
    </source>
</evidence>
<dbReference type="STRING" id="134849.SAMN05443668_12533"/>
<proteinExistence type="predicted"/>
<evidence type="ECO:0000313" key="4">
    <source>
        <dbReference type="EMBL" id="SHN47573.1"/>
    </source>
</evidence>
<evidence type="ECO:0000313" key="5">
    <source>
        <dbReference type="Proteomes" id="UP000184440"/>
    </source>
</evidence>
<accession>A0A1M7RMN8</accession>
<dbReference type="PANTHER" id="PTHR34216:SF3">
    <property type="entry name" value="POLY-BETA-1,6-N-ACETYL-D-GLUCOSAMINE N-DEACETYLASE"/>
    <property type="match status" value="1"/>
</dbReference>
<dbReference type="AlphaFoldDB" id="A0A1M7RMN8"/>
<dbReference type="Gene3D" id="3.20.20.370">
    <property type="entry name" value="Glycoside hydrolase/deacetylase"/>
    <property type="match status" value="1"/>
</dbReference>
<organism evidence="4 5">
    <name type="scientific">Cryptosporangium aurantiacum</name>
    <dbReference type="NCBI Taxonomy" id="134849"/>
    <lineage>
        <taxon>Bacteria</taxon>
        <taxon>Bacillati</taxon>
        <taxon>Actinomycetota</taxon>
        <taxon>Actinomycetes</taxon>
        <taxon>Cryptosporangiales</taxon>
        <taxon>Cryptosporangiaceae</taxon>
        <taxon>Cryptosporangium</taxon>
    </lineage>
</organism>
<dbReference type="PANTHER" id="PTHR34216">
    <property type="match status" value="1"/>
</dbReference>